<evidence type="ECO:0000313" key="2">
    <source>
        <dbReference type="EMBL" id="MCC2618145.1"/>
    </source>
</evidence>
<feature type="domain" description="DUF6436" evidence="1">
    <location>
        <begin position="56"/>
        <end position="172"/>
    </location>
</feature>
<accession>A0ABS8GC44</accession>
<comment type="caution">
    <text evidence="2">The sequence shown here is derived from an EMBL/GenBank/DDBJ whole genome shotgun (WGS) entry which is preliminary data.</text>
</comment>
<protein>
    <submittedName>
        <fullName evidence="2">DUF6436 domain-containing protein</fullName>
    </submittedName>
</protein>
<keyword evidence="3" id="KW-1185">Reference proteome</keyword>
<evidence type="ECO:0000259" key="1">
    <source>
        <dbReference type="Pfam" id="PF20029"/>
    </source>
</evidence>
<dbReference type="Pfam" id="PF20029">
    <property type="entry name" value="DUF6436"/>
    <property type="match status" value="1"/>
</dbReference>
<sequence length="178" mass="19018">MWRYVMGFSAWVALFVVGLNVVASDRLRPFDPEEQLSMASITPGFDQHIAQGFSQQFGDVRGTLFHLQTDNCNCNSSNRSHQGSLNALVANKGFRSVAISPEQLPEAAHALTAAPALIVFDQQGELAYLGPYASGLSCGTATSLVDTLVKQIADNQHLGSAVITEAQGCYCALPSTVI</sequence>
<dbReference type="RefSeq" id="WP_229162746.1">
    <property type="nucleotide sequence ID" value="NZ_JAJEWP010000007.1"/>
</dbReference>
<dbReference type="InterPro" id="IPR045494">
    <property type="entry name" value="DUF6436"/>
</dbReference>
<gene>
    <name evidence="2" type="ORF">LJ739_17955</name>
</gene>
<evidence type="ECO:0000313" key="3">
    <source>
        <dbReference type="Proteomes" id="UP001520878"/>
    </source>
</evidence>
<name>A0ABS8GC44_9ALTE</name>
<dbReference type="Proteomes" id="UP001520878">
    <property type="component" value="Unassembled WGS sequence"/>
</dbReference>
<reference evidence="2 3" key="1">
    <citation type="submission" date="2021-10" db="EMBL/GenBank/DDBJ databases">
        <title>Draft genome of Aestuariibacter halophilus JC2043.</title>
        <authorList>
            <person name="Emsley S.A."/>
            <person name="Pfannmuller K.M."/>
            <person name="Ushijima B."/>
            <person name="Saw J.H."/>
            <person name="Videau P."/>
        </authorList>
    </citation>
    <scope>NUCLEOTIDE SEQUENCE [LARGE SCALE GENOMIC DNA]</scope>
    <source>
        <strain evidence="2 3">JC2043</strain>
    </source>
</reference>
<dbReference type="EMBL" id="JAJEWP010000007">
    <property type="protein sequence ID" value="MCC2618145.1"/>
    <property type="molecule type" value="Genomic_DNA"/>
</dbReference>
<organism evidence="2 3">
    <name type="scientific">Fluctibacter halophilus</name>
    <dbReference type="NCBI Taxonomy" id="226011"/>
    <lineage>
        <taxon>Bacteria</taxon>
        <taxon>Pseudomonadati</taxon>
        <taxon>Pseudomonadota</taxon>
        <taxon>Gammaproteobacteria</taxon>
        <taxon>Alteromonadales</taxon>
        <taxon>Alteromonadaceae</taxon>
        <taxon>Fluctibacter</taxon>
    </lineage>
</organism>
<proteinExistence type="predicted"/>